<sequence>MFTVKVLWVCSLLVCGSYVMADTPANCTYEDVRGTWGFSSTEIAGDNSINCTVETQYTRKLKITLDFPDLAVDEFGNTGHWTMIYNQGFEVVIAGRKYFAFSFYEIQDNKVVSECCNTFPGWVHTVDERNWDCMQGMKLDCDARNRKAISQPDSRQLGEMPLRNLHTFAKVINSMQKHWVATGDTIFAGKTVKEAHRMIGGQRSARAFPPSATATNEHLRAARALPTLFDWRNKDGVNYVSPIRDQGDCGSCYAFGSMGLYEARERVFTNNTVQKVYSTQDVVSCSQYSQGCDGGFPYLIAGKYGQDFGLIEEECFPYEGKDMECIKTACARKYTRDYYYIGGYYGACNEPLMRAELVKNGPIAVSFEVYGDFMAYKSGIYHHITGLEGKFNPWEITNHVVLVVGYGEEQGVPYWIVKNSWGTSWGEDGFFRIRRGTDECSIESIAVGILPVI</sequence>
<comment type="cofactor">
    <cofactor evidence="2">
        <name>chloride</name>
        <dbReference type="ChEBI" id="CHEBI:17996"/>
    </cofactor>
</comment>
<dbReference type="OrthoDB" id="3789175at2759"/>
<dbReference type="EC" id="3.4.14.1" evidence="5"/>
<evidence type="ECO:0000256" key="8">
    <source>
        <dbReference type="ARBA" id="ARBA00022801"/>
    </source>
</evidence>
<keyword evidence="9" id="KW-0788">Thiol protease</keyword>
<dbReference type="InterPro" id="IPR038765">
    <property type="entry name" value="Papain-like_cys_pep_sf"/>
</dbReference>
<evidence type="ECO:0000256" key="12">
    <source>
        <dbReference type="ARBA" id="ARBA00029779"/>
    </source>
</evidence>
<evidence type="ECO:0000256" key="6">
    <source>
        <dbReference type="ARBA" id="ARBA00014709"/>
    </source>
</evidence>
<reference evidence="18" key="2">
    <citation type="submission" date="2020-11" db="EMBL/GenBank/DDBJ databases">
        <authorList>
            <person name="McCartney M.A."/>
            <person name="Auch B."/>
            <person name="Kono T."/>
            <person name="Mallez S."/>
            <person name="Becker A."/>
            <person name="Gohl D.M."/>
            <person name="Silverstein K.A.T."/>
            <person name="Koren S."/>
            <person name="Bechman K.B."/>
            <person name="Herman A."/>
            <person name="Abrahante J.E."/>
            <person name="Garbe J."/>
        </authorList>
    </citation>
    <scope>NUCLEOTIDE SEQUENCE</scope>
    <source>
        <strain evidence="18">Duluth1</strain>
        <tissue evidence="18">Whole animal</tissue>
    </source>
</reference>
<keyword evidence="16" id="KW-0732">Signal</keyword>
<dbReference type="InterPro" id="IPR036496">
    <property type="entry name" value="CathepsinC_exc_dom_sf"/>
</dbReference>
<feature type="signal peptide" evidence="16">
    <location>
        <begin position="1"/>
        <end position="21"/>
    </location>
</feature>
<evidence type="ECO:0000256" key="10">
    <source>
        <dbReference type="ARBA" id="ARBA00023214"/>
    </source>
</evidence>
<dbReference type="InterPro" id="IPR014882">
    <property type="entry name" value="CathepsinC_exc"/>
</dbReference>
<evidence type="ECO:0000256" key="4">
    <source>
        <dbReference type="ARBA" id="ARBA00011610"/>
    </source>
</evidence>
<keyword evidence="10" id="KW-0868">Chloride</keyword>
<accession>A0A9D4BP76</accession>
<evidence type="ECO:0000259" key="17">
    <source>
        <dbReference type="SMART" id="SM00645"/>
    </source>
</evidence>
<evidence type="ECO:0000256" key="9">
    <source>
        <dbReference type="ARBA" id="ARBA00022807"/>
    </source>
</evidence>
<evidence type="ECO:0000256" key="2">
    <source>
        <dbReference type="ARBA" id="ARBA00001923"/>
    </source>
</evidence>
<dbReference type="Pfam" id="PF00112">
    <property type="entry name" value="Peptidase_C1"/>
    <property type="match status" value="1"/>
</dbReference>
<evidence type="ECO:0000313" key="19">
    <source>
        <dbReference type="Proteomes" id="UP000828390"/>
    </source>
</evidence>
<evidence type="ECO:0000256" key="14">
    <source>
        <dbReference type="ARBA" id="ARBA00032961"/>
    </source>
</evidence>
<dbReference type="SUPFAM" id="SSF75001">
    <property type="entry name" value="Dipeptidyl peptidase I (cathepsin C), exclusion domain"/>
    <property type="match status" value="1"/>
</dbReference>
<dbReference type="PROSITE" id="PS00139">
    <property type="entry name" value="THIOL_PROTEASE_CYS"/>
    <property type="match status" value="1"/>
</dbReference>
<dbReference type="GO" id="GO:0008234">
    <property type="term" value="F:cysteine-type peptidase activity"/>
    <property type="evidence" value="ECO:0007669"/>
    <property type="project" value="UniProtKB-KW"/>
</dbReference>
<dbReference type="Proteomes" id="UP000828390">
    <property type="component" value="Unassembled WGS sequence"/>
</dbReference>
<dbReference type="PANTHER" id="PTHR12411">
    <property type="entry name" value="CYSTEINE PROTEASE FAMILY C1-RELATED"/>
    <property type="match status" value="1"/>
</dbReference>
<comment type="subunit">
    <text evidence="4">Tetramer of heterotrimers consisting of exclusion domain, heavy- and light chains.</text>
</comment>
<feature type="chain" id="PRO_5038846424" description="Dipeptidyl peptidase 1" evidence="16">
    <location>
        <begin position="22"/>
        <end position="453"/>
    </location>
</feature>
<dbReference type="SUPFAM" id="SSF54001">
    <property type="entry name" value="Cysteine proteinases"/>
    <property type="match status" value="1"/>
</dbReference>
<dbReference type="FunFam" id="2.40.128.80:FF:000003">
    <property type="entry name" value="Cathepsin C"/>
    <property type="match status" value="1"/>
</dbReference>
<keyword evidence="8" id="KW-0378">Hydrolase</keyword>
<dbReference type="InterPro" id="IPR000169">
    <property type="entry name" value="Pept_cys_AS"/>
</dbReference>
<keyword evidence="7" id="KW-0645">Protease</keyword>
<dbReference type="GO" id="GO:0006508">
    <property type="term" value="P:proteolysis"/>
    <property type="evidence" value="ECO:0007669"/>
    <property type="project" value="UniProtKB-KW"/>
</dbReference>
<name>A0A9D4BP76_DREPO</name>
<evidence type="ECO:0000256" key="16">
    <source>
        <dbReference type="SAM" id="SignalP"/>
    </source>
</evidence>
<comment type="similarity">
    <text evidence="3">Belongs to the peptidase C1 family.</text>
</comment>
<feature type="domain" description="Peptidase C1A papain C-terminal" evidence="17">
    <location>
        <begin position="225"/>
        <end position="450"/>
    </location>
</feature>
<dbReference type="EMBL" id="JAIWYP010000014">
    <property type="protein sequence ID" value="KAH3711271.1"/>
    <property type="molecule type" value="Genomic_DNA"/>
</dbReference>
<proteinExistence type="inferred from homology"/>
<dbReference type="InterPro" id="IPR000668">
    <property type="entry name" value="Peptidase_C1A_C"/>
</dbReference>
<gene>
    <name evidence="18" type="ORF">DPMN_070775</name>
</gene>
<evidence type="ECO:0000256" key="11">
    <source>
        <dbReference type="ARBA" id="ARBA00029762"/>
    </source>
</evidence>
<dbReference type="Pfam" id="PF08773">
    <property type="entry name" value="CathepsinC_exc"/>
    <property type="match status" value="1"/>
</dbReference>
<organism evidence="18 19">
    <name type="scientific">Dreissena polymorpha</name>
    <name type="common">Zebra mussel</name>
    <name type="synonym">Mytilus polymorpha</name>
    <dbReference type="NCBI Taxonomy" id="45954"/>
    <lineage>
        <taxon>Eukaryota</taxon>
        <taxon>Metazoa</taxon>
        <taxon>Spiralia</taxon>
        <taxon>Lophotrochozoa</taxon>
        <taxon>Mollusca</taxon>
        <taxon>Bivalvia</taxon>
        <taxon>Autobranchia</taxon>
        <taxon>Heteroconchia</taxon>
        <taxon>Euheterodonta</taxon>
        <taxon>Imparidentia</taxon>
        <taxon>Neoheterodontei</taxon>
        <taxon>Myida</taxon>
        <taxon>Dreissenoidea</taxon>
        <taxon>Dreissenidae</taxon>
        <taxon>Dreissena</taxon>
    </lineage>
</organism>
<dbReference type="PRINTS" id="PR00705">
    <property type="entry name" value="PAPAIN"/>
</dbReference>
<evidence type="ECO:0000256" key="7">
    <source>
        <dbReference type="ARBA" id="ARBA00022670"/>
    </source>
</evidence>
<comment type="caution">
    <text evidence="18">The sequence shown here is derived from an EMBL/GenBank/DDBJ whole genome shotgun (WGS) entry which is preliminary data.</text>
</comment>
<evidence type="ECO:0000256" key="15">
    <source>
        <dbReference type="ARBA" id="ARBA00045556"/>
    </source>
</evidence>
<evidence type="ECO:0000256" key="5">
    <source>
        <dbReference type="ARBA" id="ARBA00012059"/>
    </source>
</evidence>
<comment type="catalytic activity">
    <reaction evidence="1">
        <text>Release of an N-terminal dipeptide, Xaa-Yaa-|-Zaa-, except when Xaa is Arg or Lys, or Yaa or Zaa is Pro.</text>
        <dbReference type="EC" id="3.4.14.1"/>
    </reaction>
</comment>
<dbReference type="Gene3D" id="2.40.128.80">
    <property type="entry name" value="Cathepsin C, exclusion domain"/>
    <property type="match status" value="1"/>
</dbReference>
<evidence type="ECO:0000313" key="18">
    <source>
        <dbReference type="EMBL" id="KAH3711271.1"/>
    </source>
</evidence>
<keyword evidence="19" id="KW-1185">Reference proteome</keyword>
<comment type="function">
    <text evidence="15">Thiol protease. Has dipeptidylpeptidase activity. Active against a broad range of dipeptide substrates composed of both polar and hydrophobic amino acids. Proline cannot occupy the P1 position and arginine cannot occupy the P2 position of the substrate. Can act as both an exopeptidase and endopeptidase. Activates serine proteases such as elastase, cathepsin G and granzymes A and B.</text>
</comment>
<dbReference type="InterPro" id="IPR013128">
    <property type="entry name" value="Peptidase_C1A"/>
</dbReference>
<reference evidence="18" key="1">
    <citation type="journal article" date="2019" name="bioRxiv">
        <title>The Genome of the Zebra Mussel, Dreissena polymorpha: A Resource for Invasive Species Research.</title>
        <authorList>
            <person name="McCartney M.A."/>
            <person name="Auch B."/>
            <person name="Kono T."/>
            <person name="Mallez S."/>
            <person name="Zhang Y."/>
            <person name="Obille A."/>
            <person name="Becker A."/>
            <person name="Abrahante J.E."/>
            <person name="Garbe J."/>
            <person name="Badalamenti J.P."/>
            <person name="Herman A."/>
            <person name="Mangelson H."/>
            <person name="Liachko I."/>
            <person name="Sullivan S."/>
            <person name="Sone E.D."/>
            <person name="Koren S."/>
            <person name="Silverstein K.A.T."/>
            <person name="Beckman K.B."/>
            <person name="Gohl D.M."/>
        </authorList>
    </citation>
    <scope>NUCLEOTIDE SEQUENCE</scope>
    <source>
        <strain evidence="18">Duluth1</strain>
        <tissue evidence="18">Whole animal</tissue>
    </source>
</reference>
<protein>
    <recommendedName>
        <fullName evidence="6">Dipeptidyl peptidase 1</fullName>
        <ecNumber evidence="5">3.4.14.1</ecNumber>
    </recommendedName>
    <alternativeName>
        <fullName evidence="12">Cathepsin C</fullName>
    </alternativeName>
    <alternativeName>
        <fullName evidence="11">Cathepsin J</fullName>
    </alternativeName>
    <alternativeName>
        <fullName evidence="14">Dipeptidyl peptidase I</fullName>
    </alternativeName>
    <alternativeName>
        <fullName evidence="13">Dipeptidyl transferase</fullName>
    </alternativeName>
</protein>
<dbReference type="SMART" id="SM00645">
    <property type="entry name" value="Pept_C1"/>
    <property type="match status" value="1"/>
</dbReference>
<dbReference type="AlphaFoldDB" id="A0A9D4BP76"/>
<dbReference type="Gene3D" id="3.90.70.10">
    <property type="entry name" value="Cysteine proteinases"/>
    <property type="match status" value="1"/>
</dbReference>
<evidence type="ECO:0000256" key="3">
    <source>
        <dbReference type="ARBA" id="ARBA00008455"/>
    </source>
</evidence>
<dbReference type="InterPro" id="IPR025661">
    <property type="entry name" value="Pept_asp_AS"/>
</dbReference>
<evidence type="ECO:0000256" key="1">
    <source>
        <dbReference type="ARBA" id="ARBA00000738"/>
    </source>
</evidence>
<evidence type="ECO:0000256" key="13">
    <source>
        <dbReference type="ARBA" id="ARBA00030778"/>
    </source>
</evidence>
<dbReference type="PROSITE" id="PS00640">
    <property type="entry name" value="THIOL_PROTEASE_ASN"/>
    <property type="match status" value="1"/>
</dbReference>
<dbReference type="GO" id="GO:0008239">
    <property type="term" value="F:dipeptidyl-peptidase activity"/>
    <property type="evidence" value="ECO:0007669"/>
    <property type="project" value="UniProtKB-EC"/>
</dbReference>